<dbReference type="GeneID" id="85319914"/>
<dbReference type="PANTHER" id="PTHR36183">
    <property type="entry name" value="BETA-GLUCURONIDASE"/>
    <property type="match status" value="1"/>
</dbReference>
<dbReference type="SUPFAM" id="SSF51445">
    <property type="entry name" value="(Trans)glycosidases"/>
    <property type="match status" value="1"/>
</dbReference>
<dbReference type="PANTHER" id="PTHR36183:SF2">
    <property type="entry name" value="BETA-GLUCURONIDASE C-TERMINAL DOMAIN-CONTAINING PROTEIN"/>
    <property type="match status" value="1"/>
</dbReference>
<dbReference type="InterPro" id="IPR017853">
    <property type="entry name" value="GH"/>
</dbReference>
<dbReference type="AlphaFoldDB" id="A0AA40BIH0"/>
<evidence type="ECO:0000256" key="1">
    <source>
        <dbReference type="SAM" id="MobiDB-lite"/>
    </source>
</evidence>
<keyword evidence="4" id="KW-1185">Reference proteome</keyword>
<gene>
    <name evidence="3" type="ORF">B0T26DRAFT_634534</name>
</gene>
<feature type="compositionally biased region" description="Polar residues" evidence="1">
    <location>
        <begin position="573"/>
        <end position="601"/>
    </location>
</feature>
<reference evidence="3" key="1">
    <citation type="submission" date="2023-06" db="EMBL/GenBank/DDBJ databases">
        <title>Genome-scale phylogeny and comparative genomics of the fungal order Sordariales.</title>
        <authorList>
            <consortium name="Lawrence Berkeley National Laboratory"/>
            <person name="Hensen N."/>
            <person name="Bonometti L."/>
            <person name="Westerberg I."/>
            <person name="Brannstrom I.O."/>
            <person name="Guillou S."/>
            <person name="Cros-Aarteil S."/>
            <person name="Calhoun S."/>
            <person name="Haridas S."/>
            <person name="Kuo A."/>
            <person name="Mondo S."/>
            <person name="Pangilinan J."/>
            <person name="Riley R."/>
            <person name="LaButti K."/>
            <person name="Andreopoulos B."/>
            <person name="Lipzen A."/>
            <person name="Chen C."/>
            <person name="Yanf M."/>
            <person name="Daum C."/>
            <person name="Ng V."/>
            <person name="Clum A."/>
            <person name="Steindorff A."/>
            <person name="Ohm R."/>
            <person name="Martin F."/>
            <person name="Silar P."/>
            <person name="Natvig D."/>
            <person name="Lalanne C."/>
            <person name="Gautier V."/>
            <person name="Ament-velasquez S.L."/>
            <person name="Kruys A."/>
            <person name="Hutchinson M.I."/>
            <person name="Powell A.J."/>
            <person name="Barry K."/>
            <person name="Miller A.N."/>
            <person name="Grigoriev I.V."/>
            <person name="Debuchy R."/>
            <person name="Gladieux P."/>
            <person name="Thoren M.H."/>
            <person name="Johannesson H."/>
        </authorList>
    </citation>
    <scope>NUCLEOTIDE SEQUENCE</scope>
    <source>
        <strain evidence="3">SMH2392-1A</strain>
    </source>
</reference>
<sequence length="612" mass="64559">MRPIAFFSALGSPALVAPHYTVNSSTNQSPVFDGYVSFSIEFSSFPDFAGNSSHPNTFSDTLLGNIGDLIGAKPYIRVGGNTQDYALYNASLPYALNGTFDLARSPDYPTTIFIGPSYFESYTTWKDVKFSHGFNLGLGGNRSSGWQALLDTVPQACKALGGGKLYAWTYGNEPDLYSTSSQGPVRLPDWNETQYVKQWLNGTRAIKALLDKNCPELAAPAAYGYIAPSFAGVGNRLKAPVAWAQDLDTDGDIKLFSTHNYISGATSLGVTLQGTLMNHSITKRSVDAHILEYNNIRSASSAMPPLIFGETNSLYNQGRPGLSNTFGAALWGVDFNLYSASVGFKRVHMHMGTNYRYASWQPIETDKASRGTKAPYYGNIAVAAMLGNSKRNPVTVVEIPLSSDPREAAYAAYVDGGTTLARIMVLNLRSYNTTVDGAGLVPTGPTPRPAAVYRFAIAPGSSLSKNGTAFAVQRLWANGSDAITGITWDGWSYNVELDGGRPARLRNVTVGETGFVGEDATVSVTVPDSTATLLSFVDISPAGSGGGDSGGGDSGGGDNAGSGGGSNESGGSTSTHNDGTSRTSDVGTVGQTSTGRQTSAASRRRSILGMAI</sequence>
<accession>A0AA40BIH0</accession>
<feature type="region of interest" description="Disordered" evidence="1">
    <location>
        <begin position="543"/>
        <end position="612"/>
    </location>
</feature>
<dbReference type="Pfam" id="PF16862">
    <property type="entry name" value="Glyco_hydro_79C"/>
    <property type="match status" value="1"/>
</dbReference>
<comment type="caution">
    <text evidence="3">The sequence shown here is derived from an EMBL/GenBank/DDBJ whole genome shotgun (WGS) entry which is preliminary data.</text>
</comment>
<feature type="domain" description="Beta-glucuronidase C-terminal" evidence="2">
    <location>
        <begin position="409"/>
        <end position="532"/>
    </location>
</feature>
<feature type="compositionally biased region" description="Gly residues" evidence="1">
    <location>
        <begin position="543"/>
        <end position="568"/>
    </location>
</feature>
<evidence type="ECO:0000313" key="3">
    <source>
        <dbReference type="EMBL" id="KAK0734836.1"/>
    </source>
</evidence>
<protein>
    <recommendedName>
        <fullName evidence="2">Beta-glucuronidase C-terminal domain-containing protein</fullName>
    </recommendedName>
</protein>
<organism evidence="3 4">
    <name type="scientific">Lasiosphaeria miniovina</name>
    <dbReference type="NCBI Taxonomy" id="1954250"/>
    <lineage>
        <taxon>Eukaryota</taxon>
        <taxon>Fungi</taxon>
        <taxon>Dikarya</taxon>
        <taxon>Ascomycota</taxon>
        <taxon>Pezizomycotina</taxon>
        <taxon>Sordariomycetes</taxon>
        <taxon>Sordariomycetidae</taxon>
        <taxon>Sordariales</taxon>
        <taxon>Lasiosphaeriaceae</taxon>
        <taxon>Lasiosphaeria</taxon>
    </lineage>
</organism>
<dbReference type="InterPro" id="IPR052974">
    <property type="entry name" value="GH79_Enzymes"/>
</dbReference>
<dbReference type="Gene3D" id="3.20.20.80">
    <property type="entry name" value="Glycosidases"/>
    <property type="match status" value="1"/>
</dbReference>
<dbReference type="InterPro" id="IPR031728">
    <property type="entry name" value="GlcAase_C"/>
</dbReference>
<evidence type="ECO:0000259" key="2">
    <source>
        <dbReference type="Pfam" id="PF16862"/>
    </source>
</evidence>
<proteinExistence type="predicted"/>
<evidence type="ECO:0000313" key="4">
    <source>
        <dbReference type="Proteomes" id="UP001172101"/>
    </source>
</evidence>
<name>A0AA40BIH0_9PEZI</name>
<dbReference type="RefSeq" id="XP_060303713.1">
    <property type="nucleotide sequence ID" value="XM_060436644.1"/>
</dbReference>
<dbReference type="EMBL" id="JAUIRO010000001">
    <property type="protein sequence ID" value="KAK0734836.1"/>
    <property type="molecule type" value="Genomic_DNA"/>
</dbReference>
<dbReference type="Proteomes" id="UP001172101">
    <property type="component" value="Unassembled WGS sequence"/>
</dbReference>